<protein>
    <recommendedName>
        <fullName evidence="5">Thiamine diphosphokinase</fullName>
        <ecNumber evidence="5">2.7.6.2</ecNumber>
    </recommendedName>
</protein>
<accession>A0ABU3NNZ5</accession>
<evidence type="ECO:0000256" key="3">
    <source>
        <dbReference type="ARBA" id="ARBA00022777"/>
    </source>
</evidence>
<dbReference type="SUPFAM" id="SSF63999">
    <property type="entry name" value="Thiamin pyrophosphokinase, catalytic domain"/>
    <property type="match status" value="1"/>
</dbReference>
<comment type="caution">
    <text evidence="7">The sequence shown here is derived from an EMBL/GenBank/DDBJ whole genome shotgun (WGS) entry which is preliminary data.</text>
</comment>
<dbReference type="SUPFAM" id="SSF63862">
    <property type="entry name" value="Thiamin pyrophosphokinase, substrate-binding domain"/>
    <property type="match status" value="1"/>
</dbReference>
<dbReference type="Gene3D" id="3.40.50.10240">
    <property type="entry name" value="Thiamin pyrophosphokinase, catalytic domain"/>
    <property type="match status" value="1"/>
</dbReference>
<feature type="domain" description="Thiamin pyrophosphokinase thiamin-binding" evidence="6">
    <location>
        <begin position="132"/>
        <end position="206"/>
    </location>
</feature>
<dbReference type="NCBIfam" id="TIGR01378">
    <property type="entry name" value="thi_PPkinase"/>
    <property type="match status" value="1"/>
</dbReference>
<evidence type="ECO:0000256" key="1">
    <source>
        <dbReference type="ARBA" id="ARBA00022679"/>
    </source>
</evidence>
<evidence type="ECO:0000313" key="8">
    <source>
        <dbReference type="Proteomes" id="UP001254165"/>
    </source>
</evidence>
<dbReference type="InterPro" id="IPR036371">
    <property type="entry name" value="TPK_B1-bd_sf"/>
</dbReference>
<dbReference type="InterPro" id="IPR007371">
    <property type="entry name" value="TPK_catalytic"/>
</dbReference>
<name>A0ABU3NNZ5_9CHLR</name>
<dbReference type="Pfam" id="PF04265">
    <property type="entry name" value="TPK_B1_binding"/>
    <property type="match status" value="1"/>
</dbReference>
<dbReference type="RefSeq" id="WP_315625226.1">
    <property type="nucleotide sequence ID" value="NZ_JAUHMF010000002.1"/>
</dbReference>
<evidence type="ECO:0000256" key="2">
    <source>
        <dbReference type="ARBA" id="ARBA00022741"/>
    </source>
</evidence>
<dbReference type="SMART" id="SM00983">
    <property type="entry name" value="TPK_B1_binding"/>
    <property type="match status" value="1"/>
</dbReference>
<dbReference type="Pfam" id="PF04263">
    <property type="entry name" value="TPK_catalytic"/>
    <property type="match status" value="1"/>
</dbReference>
<dbReference type="PANTHER" id="PTHR41299">
    <property type="entry name" value="THIAMINE PYROPHOSPHOKINASE"/>
    <property type="match status" value="1"/>
</dbReference>
<reference evidence="7 8" key="1">
    <citation type="submission" date="2023-07" db="EMBL/GenBank/DDBJ databases">
        <title>Novel species of Thermanaerothrix with wide hydrolytic capabilities.</title>
        <authorList>
            <person name="Zayulina K.S."/>
            <person name="Podosokorskaya O.A."/>
            <person name="Elcheninov A.G."/>
        </authorList>
    </citation>
    <scope>NUCLEOTIDE SEQUENCE [LARGE SCALE GENOMIC DNA]</scope>
    <source>
        <strain evidence="7 8">4228-RoL</strain>
    </source>
</reference>
<sequence length="222" mass="24121">MTRAVIFANGELPNPTAIAGWLQPQDFLVAADGGLAHVRRLGRYPHLLIGDLDSVTAEHLAELQARGVRIERYPAEKNETDLELALLWVARAGYHTIRVVAALGGRLDQTLGNLFLLMLPELATCDVRLEDGAQEVFLIRDQATLTGEPGETVSLLPLTGPAHGITTQGLRYPLRGESLYPERTRGISNELIAPQATVRLDHGLLLCIHTHRSPQPLIGGVG</sequence>
<organism evidence="7 8">
    <name type="scientific">Thermanaerothrix solaris</name>
    <dbReference type="NCBI Taxonomy" id="3058434"/>
    <lineage>
        <taxon>Bacteria</taxon>
        <taxon>Bacillati</taxon>
        <taxon>Chloroflexota</taxon>
        <taxon>Anaerolineae</taxon>
        <taxon>Anaerolineales</taxon>
        <taxon>Anaerolineaceae</taxon>
        <taxon>Thermanaerothrix</taxon>
    </lineage>
</organism>
<evidence type="ECO:0000313" key="7">
    <source>
        <dbReference type="EMBL" id="MDT8898564.1"/>
    </source>
</evidence>
<keyword evidence="2" id="KW-0547">Nucleotide-binding</keyword>
<dbReference type="EC" id="2.7.6.2" evidence="5"/>
<dbReference type="Proteomes" id="UP001254165">
    <property type="component" value="Unassembled WGS sequence"/>
</dbReference>
<dbReference type="InterPro" id="IPR007373">
    <property type="entry name" value="Thiamin_PyroPKinase_B1-bd"/>
</dbReference>
<keyword evidence="1 7" id="KW-0808">Transferase</keyword>
<evidence type="ECO:0000259" key="6">
    <source>
        <dbReference type="SMART" id="SM00983"/>
    </source>
</evidence>
<evidence type="ECO:0000256" key="5">
    <source>
        <dbReference type="NCBIfam" id="TIGR01378"/>
    </source>
</evidence>
<evidence type="ECO:0000256" key="4">
    <source>
        <dbReference type="ARBA" id="ARBA00022840"/>
    </source>
</evidence>
<dbReference type="InterPro" id="IPR053149">
    <property type="entry name" value="TPK"/>
</dbReference>
<dbReference type="InterPro" id="IPR006282">
    <property type="entry name" value="Thi_PPkinase"/>
</dbReference>
<dbReference type="EMBL" id="JAUHMF010000002">
    <property type="protein sequence ID" value="MDT8898564.1"/>
    <property type="molecule type" value="Genomic_DNA"/>
</dbReference>
<dbReference type="InterPro" id="IPR036759">
    <property type="entry name" value="TPK_catalytic_sf"/>
</dbReference>
<keyword evidence="4" id="KW-0067">ATP-binding</keyword>
<keyword evidence="8" id="KW-1185">Reference proteome</keyword>
<dbReference type="CDD" id="cd07995">
    <property type="entry name" value="TPK"/>
    <property type="match status" value="1"/>
</dbReference>
<keyword evidence="3" id="KW-0418">Kinase</keyword>
<dbReference type="GO" id="GO:0004788">
    <property type="term" value="F:thiamine diphosphokinase activity"/>
    <property type="evidence" value="ECO:0007669"/>
    <property type="project" value="UniProtKB-EC"/>
</dbReference>
<gene>
    <name evidence="7" type="ORF">QYE77_09810</name>
</gene>
<dbReference type="PANTHER" id="PTHR41299:SF1">
    <property type="entry name" value="THIAMINE PYROPHOSPHOKINASE"/>
    <property type="match status" value="1"/>
</dbReference>
<proteinExistence type="predicted"/>